<keyword evidence="2" id="KW-0285">Flavoprotein</keyword>
<comment type="similarity">
    <text evidence="1">Belongs to the GMC oxidoreductase family.</text>
</comment>
<feature type="signal peptide" evidence="3">
    <location>
        <begin position="1"/>
        <end position="19"/>
    </location>
</feature>
<evidence type="ECO:0000256" key="2">
    <source>
        <dbReference type="PIRSR" id="PIRSR000137-2"/>
    </source>
</evidence>
<name>A0AAN6QDV9_9PEZI</name>
<dbReference type="InterPro" id="IPR000172">
    <property type="entry name" value="GMC_OxRdtase_N"/>
</dbReference>
<dbReference type="PANTHER" id="PTHR11552">
    <property type="entry name" value="GLUCOSE-METHANOL-CHOLINE GMC OXIDOREDUCTASE"/>
    <property type="match status" value="1"/>
</dbReference>
<evidence type="ECO:0000259" key="4">
    <source>
        <dbReference type="Pfam" id="PF00732"/>
    </source>
</evidence>
<sequence>MRSHHLLGAILSIVSPSVSAPTESARAPRHATIVSRQTVNSNYTFIIAGGGIAGLTLADRLTEDANVTVLVVEAGPFDQGQDGILVPGAYAPYYYFWPNLVTVPQTGLKNREIPTIAAQVVGGGSVINAMVYLRGDAEDYDSWGALGNANYSWKNMLPYFKKSENFTAPSAALAAAGNITWDDSVRGHSGPVQYSYANYFYPGSANWWNAAKEIGLKPTKDPMAGKKPGIFWMPSDVDATTGFTRSTARRNHYDRVTASRPNYHILPSSMVSKVLFTGKRATGISYVPTAGGASPSSVYASKEVILAAGGLNTPKILQLSGIGPKKLLNQFGIPVVEDLPGVGQNLQDQPTLTVPYTFSNNLVPNSGSLMTNATYNAEQRALYDGHQPSAYSIVSTLSTNIGVLSLQDATSSYQQIVKEAKQQDPALSLPADVDPTVLRGYRAQRDATLKQFESSTIGVGSLHWGTADSALVYHFKPLSRGSVRINSTNPLDNPLIDYRTATDPTDVKVYTALFRKQRQLFSAPSMQALGPVEVAPFGGNVTSDEQIAAVMRDQINPSNAHQCCTAAMLPRNLGGVVSHEQKVYGVTGLRVADISHWPMQISGAPMANMYGAAERLADLIKKEYCLAGACSK</sequence>
<dbReference type="GeneID" id="89942319"/>
<organism evidence="6 7">
    <name type="scientific">Canariomyces notabilis</name>
    <dbReference type="NCBI Taxonomy" id="2074819"/>
    <lineage>
        <taxon>Eukaryota</taxon>
        <taxon>Fungi</taxon>
        <taxon>Dikarya</taxon>
        <taxon>Ascomycota</taxon>
        <taxon>Pezizomycotina</taxon>
        <taxon>Sordariomycetes</taxon>
        <taxon>Sordariomycetidae</taxon>
        <taxon>Sordariales</taxon>
        <taxon>Chaetomiaceae</taxon>
        <taxon>Canariomyces</taxon>
    </lineage>
</organism>
<protein>
    <submittedName>
        <fullName evidence="6">GMC oxidoreductase</fullName>
    </submittedName>
</protein>
<keyword evidence="3" id="KW-0732">Signal</keyword>
<dbReference type="InterPro" id="IPR012132">
    <property type="entry name" value="GMC_OxRdtase"/>
</dbReference>
<gene>
    <name evidence="6" type="ORF">N656DRAFT_801975</name>
</gene>
<keyword evidence="2" id="KW-0274">FAD</keyword>
<dbReference type="GO" id="GO:0044550">
    <property type="term" value="P:secondary metabolite biosynthetic process"/>
    <property type="evidence" value="ECO:0007669"/>
    <property type="project" value="TreeGrafter"/>
</dbReference>
<accession>A0AAN6QDV9</accession>
<dbReference type="InterPro" id="IPR036188">
    <property type="entry name" value="FAD/NAD-bd_sf"/>
</dbReference>
<dbReference type="GO" id="GO:0050660">
    <property type="term" value="F:flavin adenine dinucleotide binding"/>
    <property type="evidence" value="ECO:0007669"/>
    <property type="project" value="InterPro"/>
</dbReference>
<feature type="binding site" evidence="2">
    <location>
        <position position="271"/>
    </location>
    <ligand>
        <name>FAD</name>
        <dbReference type="ChEBI" id="CHEBI:57692"/>
    </ligand>
</feature>
<dbReference type="RefSeq" id="XP_064665924.1">
    <property type="nucleotide sequence ID" value="XM_064818194.1"/>
</dbReference>
<dbReference type="PANTHER" id="PTHR11552:SF115">
    <property type="entry name" value="DEHYDROGENASE XPTC-RELATED"/>
    <property type="match status" value="1"/>
</dbReference>
<evidence type="ECO:0000259" key="5">
    <source>
        <dbReference type="Pfam" id="PF05199"/>
    </source>
</evidence>
<feature type="chain" id="PRO_5042836906" evidence="3">
    <location>
        <begin position="20"/>
        <end position="632"/>
    </location>
</feature>
<dbReference type="EMBL" id="MU853364">
    <property type="protein sequence ID" value="KAK4108354.1"/>
    <property type="molecule type" value="Genomic_DNA"/>
</dbReference>
<dbReference type="Gene3D" id="3.30.560.10">
    <property type="entry name" value="Glucose Oxidase, domain 3"/>
    <property type="match status" value="1"/>
</dbReference>
<dbReference type="Gene3D" id="3.50.50.60">
    <property type="entry name" value="FAD/NAD(P)-binding domain"/>
    <property type="match status" value="1"/>
</dbReference>
<reference evidence="6" key="1">
    <citation type="journal article" date="2023" name="Mol. Phylogenet. Evol.">
        <title>Genome-scale phylogeny and comparative genomics of the fungal order Sordariales.</title>
        <authorList>
            <person name="Hensen N."/>
            <person name="Bonometti L."/>
            <person name="Westerberg I."/>
            <person name="Brannstrom I.O."/>
            <person name="Guillou S."/>
            <person name="Cros-Aarteil S."/>
            <person name="Calhoun S."/>
            <person name="Haridas S."/>
            <person name="Kuo A."/>
            <person name="Mondo S."/>
            <person name="Pangilinan J."/>
            <person name="Riley R."/>
            <person name="LaButti K."/>
            <person name="Andreopoulos B."/>
            <person name="Lipzen A."/>
            <person name="Chen C."/>
            <person name="Yan M."/>
            <person name="Daum C."/>
            <person name="Ng V."/>
            <person name="Clum A."/>
            <person name="Steindorff A."/>
            <person name="Ohm R.A."/>
            <person name="Martin F."/>
            <person name="Silar P."/>
            <person name="Natvig D.O."/>
            <person name="Lalanne C."/>
            <person name="Gautier V."/>
            <person name="Ament-Velasquez S.L."/>
            <person name="Kruys A."/>
            <person name="Hutchinson M.I."/>
            <person name="Powell A.J."/>
            <person name="Barry K."/>
            <person name="Miller A.N."/>
            <person name="Grigoriev I.V."/>
            <person name="Debuchy R."/>
            <person name="Gladieux P."/>
            <person name="Hiltunen Thoren M."/>
            <person name="Johannesson H."/>
        </authorList>
    </citation>
    <scope>NUCLEOTIDE SEQUENCE</scope>
    <source>
        <strain evidence="6">CBS 508.74</strain>
    </source>
</reference>
<feature type="domain" description="Glucose-methanol-choline oxidoreductase N-terminal" evidence="4">
    <location>
        <begin position="43"/>
        <end position="350"/>
    </location>
</feature>
<keyword evidence="7" id="KW-1185">Reference proteome</keyword>
<evidence type="ECO:0000313" key="6">
    <source>
        <dbReference type="EMBL" id="KAK4108354.1"/>
    </source>
</evidence>
<dbReference type="SUPFAM" id="SSF54373">
    <property type="entry name" value="FAD-linked reductases, C-terminal domain"/>
    <property type="match status" value="1"/>
</dbReference>
<feature type="binding site" evidence="2">
    <location>
        <begin position="128"/>
        <end position="131"/>
    </location>
    <ligand>
        <name>FAD</name>
        <dbReference type="ChEBI" id="CHEBI:57692"/>
    </ligand>
</feature>
<feature type="binding site" evidence="2">
    <location>
        <position position="120"/>
    </location>
    <ligand>
        <name>FAD</name>
        <dbReference type="ChEBI" id="CHEBI:57692"/>
    </ligand>
</feature>
<dbReference type="PIRSF" id="PIRSF000137">
    <property type="entry name" value="Alcohol_oxidase"/>
    <property type="match status" value="1"/>
</dbReference>
<dbReference type="InterPro" id="IPR007867">
    <property type="entry name" value="GMC_OxRtase_C"/>
</dbReference>
<evidence type="ECO:0000256" key="3">
    <source>
        <dbReference type="SAM" id="SignalP"/>
    </source>
</evidence>
<proteinExistence type="inferred from homology"/>
<dbReference type="Pfam" id="PF00732">
    <property type="entry name" value="GMC_oxred_N"/>
    <property type="match status" value="1"/>
</dbReference>
<dbReference type="GO" id="GO:0016614">
    <property type="term" value="F:oxidoreductase activity, acting on CH-OH group of donors"/>
    <property type="evidence" value="ECO:0007669"/>
    <property type="project" value="InterPro"/>
</dbReference>
<dbReference type="SUPFAM" id="SSF51905">
    <property type="entry name" value="FAD/NAD(P)-binding domain"/>
    <property type="match status" value="1"/>
</dbReference>
<evidence type="ECO:0000313" key="7">
    <source>
        <dbReference type="Proteomes" id="UP001302812"/>
    </source>
</evidence>
<evidence type="ECO:0000256" key="1">
    <source>
        <dbReference type="ARBA" id="ARBA00010790"/>
    </source>
</evidence>
<dbReference type="AlphaFoldDB" id="A0AAN6QDV9"/>
<feature type="domain" description="Glucose-methanol-choline oxidoreductase C-terminal" evidence="5">
    <location>
        <begin position="477"/>
        <end position="613"/>
    </location>
</feature>
<reference evidence="6" key="2">
    <citation type="submission" date="2023-05" db="EMBL/GenBank/DDBJ databases">
        <authorList>
            <consortium name="Lawrence Berkeley National Laboratory"/>
            <person name="Steindorff A."/>
            <person name="Hensen N."/>
            <person name="Bonometti L."/>
            <person name="Westerberg I."/>
            <person name="Brannstrom I.O."/>
            <person name="Guillou S."/>
            <person name="Cros-Aarteil S."/>
            <person name="Calhoun S."/>
            <person name="Haridas S."/>
            <person name="Kuo A."/>
            <person name="Mondo S."/>
            <person name="Pangilinan J."/>
            <person name="Riley R."/>
            <person name="Labutti K."/>
            <person name="Andreopoulos B."/>
            <person name="Lipzen A."/>
            <person name="Chen C."/>
            <person name="Yanf M."/>
            <person name="Daum C."/>
            <person name="Ng V."/>
            <person name="Clum A."/>
            <person name="Ohm R."/>
            <person name="Martin F."/>
            <person name="Silar P."/>
            <person name="Natvig D."/>
            <person name="Lalanne C."/>
            <person name="Gautier V."/>
            <person name="Ament-Velasquez S.L."/>
            <person name="Kruys A."/>
            <person name="Hutchinson M.I."/>
            <person name="Powell A.J."/>
            <person name="Barry K."/>
            <person name="Miller A.N."/>
            <person name="Grigoriev I.V."/>
            <person name="Debuchy R."/>
            <person name="Gladieux P."/>
            <person name="Thoren M.H."/>
            <person name="Johannesson H."/>
        </authorList>
    </citation>
    <scope>NUCLEOTIDE SEQUENCE</scope>
    <source>
        <strain evidence="6">CBS 508.74</strain>
    </source>
</reference>
<comment type="caution">
    <text evidence="6">The sequence shown here is derived from an EMBL/GenBank/DDBJ whole genome shotgun (WGS) entry which is preliminary data.</text>
</comment>
<dbReference type="Pfam" id="PF05199">
    <property type="entry name" value="GMC_oxred_C"/>
    <property type="match status" value="1"/>
</dbReference>
<comment type="cofactor">
    <cofactor evidence="2">
        <name>FAD</name>
        <dbReference type="ChEBI" id="CHEBI:57692"/>
    </cofactor>
</comment>
<dbReference type="Proteomes" id="UP001302812">
    <property type="component" value="Unassembled WGS sequence"/>
</dbReference>